<organism evidence="1 2">
    <name type="scientific">Neocallimastix californiae</name>
    <dbReference type="NCBI Taxonomy" id="1754190"/>
    <lineage>
        <taxon>Eukaryota</taxon>
        <taxon>Fungi</taxon>
        <taxon>Fungi incertae sedis</taxon>
        <taxon>Chytridiomycota</taxon>
        <taxon>Chytridiomycota incertae sedis</taxon>
        <taxon>Neocallimastigomycetes</taxon>
        <taxon>Neocallimastigales</taxon>
        <taxon>Neocallimastigaceae</taxon>
        <taxon>Neocallimastix</taxon>
    </lineage>
</organism>
<dbReference type="Gene3D" id="3.40.190.10">
    <property type="entry name" value="Periplasmic binding protein-like II"/>
    <property type="match status" value="2"/>
</dbReference>
<dbReference type="OrthoDB" id="5574009at2759"/>
<evidence type="ECO:0000313" key="2">
    <source>
        <dbReference type="Proteomes" id="UP000193920"/>
    </source>
</evidence>
<evidence type="ECO:0000313" key="1">
    <source>
        <dbReference type="EMBL" id="ORY52750.1"/>
    </source>
</evidence>
<gene>
    <name evidence="1" type="ORF">LY90DRAFT_670413</name>
</gene>
<reference evidence="1 2" key="1">
    <citation type="submission" date="2016-08" db="EMBL/GenBank/DDBJ databases">
        <title>A Parts List for Fungal Cellulosomes Revealed by Comparative Genomics.</title>
        <authorList>
            <consortium name="DOE Joint Genome Institute"/>
            <person name="Haitjema C.H."/>
            <person name="Gilmore S.P."/>
            <person name="Henske J.K."/>
            <person name="Solomon K.V."/>
            <person name="De Groot R."/>
            <person name="Kuo A."/>
            <person name="Mondo S.J."/>
            <person name="Salamov A.A."/>
            <person name="Labutti K."/>
            <person name="Zhao Z."/>
            <person name="Chiniquy J."/>
            <person name="Barry K."/>
            <person name="Brewer H.M."/>
            <person name="Purvine S.O."/>
            <person name="Wright A.T."/>
            <person name="Boxma B."/>
            <person name="Van Alen T."/>
            <person name="Hackstein J.H."/>
            <person name="Baker S.E."/>
            <person name="Grigoriev I.V."/>
            <person name="O'Malley M.A."/>
        </authorList>
    </citation>
    <scope>NUCLEOTIDE SEQUENCE [LARGE SCALE GENOMIC DNA]</scope>
    <source>
        <strain evidence="1 2">G1</strain>
    </source>
</reference>
<comment type="caution">
    <text evidence="1">The sequence shown here is derived from an EMBL/GenBank/DDBJ whole genome shotgun (WGS) entry which is preliminary data.</text>
</comment>
<dbReference type="EMBL" id="MCOG01000092">
    <property type="protein sequence ID" value="ORY52750.1"/>
    <property type="molecule type" value="Genomic_DNA"/>
</dbReference>
<sequence length="150" mass="17533">MDLKEYIPNEVLSIYNSNIINNYCIFKNKLIGMPIRIAYNVLYSNIKYLKKYNKTIPKTWNEMMDTGEYILNREKELNNTDLIGYNGLFSDSECIVSFSEIIYSHRKSVNSTFPDLKSDEAIKALETIKEIKNRISSGKCFLNKYKSEII</sequence>
<evidence type="ECO:0008006" key="3">
    <source>
        <dbReference type="Google" id="ProtNLM"/>
    </source>
</evidence>
<keyword evidence="2" id="KW-1185">Reference proteome</keyword>
<name>A0A1Y2D0F8_9FUNG</name>
<dbReference type="Proteomes" id="UP000193920">
    <property type="component" value="Unassembled WGS sequence"/>
</dbReference>
<dbReference type="AlphaFoldDB" id="A0A1Y2D0F8"/>
<dbReference type="SUPFAM" id="SSF53850">
    <property type="entry name" value="Periplasmic binding protein-like II"/>
    <property type="match status" value="1"/>
</dbReference>
<protein>
    <recommendedName>
        <fullName evidence="3">Periplasmic binding protein-like II</fullName>
    </recommendedName>
</protein>
<accession>A0A1Y2D0F8</accession>
<proteinExistence type="predicted"/>